<dbReference type="Proteomes" id="UP000191004">
    <property type="component" value="Unassembled WGS sequence"/>
</dbReference>
<keyword evidence="6" id="KW-0805">Transcription regulation</keyword>
<evidence type="ECO:0000313" key="11">
    <source>
        <dbReference type="EMBL" id="OPB40622.1"/>
    </source>
</evidence>
<feature type="domain" description="C2H2-type" evidence="10">
    <location>
        <begin position="126"/>
        <end position="155"/>
    </location>
</feature>
<feature type="domain" description="C2H2-type" evidence="10">
    <location>
        <begin position="77"/>
        <end position="105"/>
    </location>
</feature>
<dbReference type="AlphaFoldDB" id="A0A1T3CHU4"/>
<feature type="domain" description="C2H2-type" evidence="10">
    <location>
        <begin position="300"/>
        <end position="325"/>
    </location>
</feature>
<evidence type="ECO:0000256" key="9">
    <source>
        <dbReference type="PROSITE-ProRule" id="PRU00042"/>
    </source>
</evidence>
<sequence>MKNYSTDDWSWVRDLISRVPESHSYWRLDLSLGNEIWKGKSDMTITPIPPSPSFSMPLVPIEPWVSSFGEDDTVAVYECEECAATFHTARYLVDHCRLQHSKKDLPEPKYANGQDQDAVVSAHWSKTCADCGSTYSTRRRLQEHYASGIHTDAPRYVCTECGAKFDNSTHLERHKASHKDDRPWVCEVCEKDFKTQDNLRYHQLWVHTDEKSFPCEDCDKSFKRKEALVLHRKDAHPEEEIDGTCDKCGKVFESLSKLRWHISTDHNDKDKFECDKCDRKFDFKTQLDKHLLSHSETKSFVCNLCSAAYKRKDHLTRHMKNSHGA</sequence>
<keyword evidence="12" id="KW-1185">Reference proteome</keyword>
<evidence type="ECO:0000256" key="3">
    <source>
        <dbReference type="ARBA" id="ARBA00022737"/>
    </source>
</evidence>
<keyword evidence="7" id="KW-0804">Transcription</keyword>
<gene>
    <name evidence="11" type="ORF">A0O28_0007020</name>
</gene>
<evidence type="ECO:0000313" key="12">
    <source>
        <dbReference type="Proteomes" id="UP000191004"/>
    </source>
</evidence>
<dbReference type="FunFam" id="3.30.160.60:FF:000065">
    <property type="entry name" value="B-cell CLL/lymphoma 6, member B"/>
    <property type="match status" value="1"/>
</dbReference>
<keyword evidence="4 9" id="KW-0863">Zinc-finger</keyword>
<dbReference type="GO" id="GO:0001227">
    <property type="term" value="F:DNA-binding transcription repressor activity, RNA polymerase II-specific"/>
    <property type="evidence" value="ECO:0007669"/>
    <property type="project" value="TreeGrafter"/>
</dbReference>
<dbReference type="Gene3D" id="3.30.160.60">
    <property type="entry name" value="Classic Zinc Finger"/>
    <property type="match status" value="6"/>
</dbReference>
<name>A0A1T3CHU4_9HYPO</name>
<organism evidence="11 12">
    <name type="scientific">Trichoderma guizhouense</name>
    <dbReference type="NCBI Taxonomy" id="1491466"/>
    <lineage>
        <taxon>Eukaryota</taxon>
        <taxon>Fungi</taxon>
        <taxon>Dikarya</taxon>
        <taxon>Ascomycota</taxon>
        <taxon>Pezizomycotina</taxon>
        <taxon>Sordariomycetes</taxon>
        <taxon>Hypocreomycetidae</taxon>
        <taxon>Hypocreales</taxon>
        <taxon>Hypocreaceae</taxon>
        <taxon>Trichoderma</taxon>
    </lineage>
</organism>
<dbReference type="GO" id="GO:0000978">
    <property type="term" value="F:RNA polymerase II cis-regulatory region sequence-specific DNA binding"/>
    <property type="evidence" value="ECO:0007669"/>
    <property type="project" value="TreeGrafter"/>
</dbReference>
<dbReference type="SMART" id="SM00355">
    <property type="entry name" value="ZnF_C2H2"/>
    <property type="match status" value="8"/>
</dbReference>
<feature type="domain" description="C2H2-type" evidence="10">
    <location>
        <begin position="243"/>
        <end position="271"/>
    </location>
</feature>
<evidence type="ECO:0000256" key="5">
    <source>
        <dbReference type="ARBA" id="ARBA00022833"/>
    </source>
</evidence>
<evidence type="ECO:0000256" key="8">
    <source>
        <dbReference type="ARBA" id="ARBA00023242"/>
    </source>
</evidence>
<keyword evidence="5" id="KW-0862">Zinc</keyword>
<dbReference type="PROSITE" id="PS00028">
    <property type="entry name" value="ZINC_FINGER_C2H2_1"/>
    <property type="match status" value="7"/>
</dbReference>
<evidence type="ECO:0000256" key="6">
    <source>
        <dbReference type="ARBA" id="ARBA00023015"/>
    </source>
</evidence>
<keyword evidence="3" id="KW-0677">Repeat</keyword>
<keyword evidence="2" id="KW-0479">Metal-binding</keyword>
<evidence type="ECO:0000256" key="1">
    <source>
        <dbReference type="ARBA" id="ARBA00004123"/>
    </source>
</evidence>
<dbReference type="EMBL" id="LVVK01000017">
    <property type="protein sequence ID" value="OPB40622.1"/>
    <property type="molecule type" value="Genomic_DNA"/>
</dbReference>
<comment type="caution">
    <text evidence="11">The sequence shown here is derived from an EMBL/GenBank/DDBJ whole genome shotgun (WGS) entry which is preliminary data.</text>
</comment>
<feature type="domain" description="C2H2-type" evidence="10">
    <location>
        <begin position="184"/>
        <end position="212"/>
    </location>
</feature>
<feature type="domain" description="C2H2-type" evidence="10">
    <location>
        <begin position="213"/>
        <end position="241"/>
    </location>
</feature>
<evidence type="ECO:0000259" key="10">
    <source>
        <dbReference type="PROSITE" id="PS50157"/>
    </source>
</evidence>
<dbReference type="Pfam" id="PF00096">
    <property type="entry name" value="zf-C2H2"/>
    <property type="match status" value="6"/>
</dbReference>
<dbReference type="SUPFAM" id="SSF57667">
    <property type="entry name" value="beta-beta-alpha zinc fingers"/>
    <property type="match status" value="4"/>
</dbReference>
<dbReference type="PANTHER" id="PTHR24399:SF23">
    <property type="entry name" value="C2H2-TYPE DOMAIN-CONTAINING PROTEIN"/>
    <property type="match status" value="1"/>
</dbReference>
<accession>A0A1T3CHU4</accession>
<dbReference type="GO" id="GO:0008270">
    <property type="term" value="F:zinc ion binding"/>
    <property type="evidence" value="ECO:0007669"/>
    <property type="project" value="UniProtKB-KW"/>
</dbReference>
<dbReference type="GO" id="GO:0005654">
    <property type="term" value="C:nucleoplasm"/>
    <property type="evidence" value="ECO:0007669"/>
    <property type="project" value="TreeGrafter"/>
</dbReference>
<evidence type="ECO:0000256" key="2">
    <source>
        <dbReference type="ARBA" id="ARBA00022723"/>
    </source>
</evidence>
<evidence type="ECO:0000256" key="7">
    <source>
        <dbReference type="ARBA" id="ARBA00023163"/>
    </source>
</evidence>
<dbReference type="OrthoDB" id="8922241at2759"/>
<dbReference type="InterPro" id="IPR036236">
    <property type="entry name" value="Znf_C2H2_sf"/>
</dbReference>
<comment type="subcellular location">
    <subcellularLocation>
        <location evidence="1">Nucleus</location>
    </subcellularLocation>
</comment>
<dbReference type="InterPro" id="IPR013087">
    <property type="entry name" value="Znf_C2H2_type"/>
</dbReference>
<dbReference type="PANTHER" id="PTHR24399">
    <property type="entry name" value="ZINC FINGER AND BTB DOMAIN-CONTAINING"/>
    <property type="match status" value="1"/>
</dbReference>
<feature type="domain" description="C2H2-type" evidence="10">
    <location>
        <begin position="156"/>
        <end position="183"/>
    </location>
</feature>
<proteinExistence type="predicted"/>
<reference evidence="11 12" key="1">
    <citation type="submission" date="2016-04" db="EMBL/GenBank/DDBJ databases">
        <title>Multiple horizontal gene transfer events from other fungi enriched the ability of the initially mycotrophic fungus Trichoderma (Ascomycota) to feed on dead plant biomass.</title>
        <authorList>
            <person name="Atanasova L."/>
            <person name="Chenthamara K."/>
            <person name="Zhang J."/>
            <person name="Grujic M."/>
            <person name="Henrissat B."/>
            <person name="Kuo A."/>
            <person name="Aertz A."/>
            <person name="Salamov A."/>
            <person name="Lipzen A."/>
            <person name="Labutti K."/>
            <person name="Barry K."/>
            <person name="Miao Y."/>
            <person name="Rahimi M.J."/>
            <person name="Shen Q."/>
            <person name="Grigoriev I.V."/>
            <person name="Kubicek C.P."/>
            <person name="Druzhinina I.S."/>
        </authorList>
    </citation>
    <scope>NUCLEOTIDE SEQUENCE [LARGE SCALE GENOMIC DNA]</scope>
    <source>
        <strain evidence="11 12">NJAU 4742</strain>
    </source>
</reference>
<evidence type="ECO:0000256" key="4">
    <source>
        <dbReference type="ARBA" id="ARBA00022771"/>
    </source>
</evidence>
<feature type="domain" description="C2H2-type" evidence="10">
    <location>
        <begin position="272"/>
        <end position="299"/>
    </location>
</feature>
<keyword evidence="8" id="KW-0539">Nucleus</keyword>
<dbReference type="PROSITE" id="PS50157">
    <property type="entry name" value="ZINC_FINGER_C2H2_2"/>
    <property type="match status" value="8"/>
</dbReference>
<protein>
    <recommendedName>
        <fullName evidence="10">C2H2-type domain-containing protein</fullName>
    </recommendedName>
</protein>